<dbReference type="EMBL" id="CP021920">
    <property type="protein sequence ID" value="ASB89235.1"/>
    <property type="molecule type" value="Genomic_DNA"/>
</dbReference>
<dbReference type="RefSeq" id="WP_167373795.1">
    <property type="nucleotide sequence ID" value="NZ_CP021920.1"/>
</dbReference>
<sequence length="58" mass="6852">MEQSNQFESILNKIQRNLDTATEALKGNDYSRAHRNLINLSNDNEELMHQCRVMMKKE</sequence>
<keyword evidence="2" id="KW-1185">Reference proteome</keyword>
<protein>
    <submittedName>
        <fullName evidence="1">SPBc2 prophage-derived uncharacterized protein YotK</fullName>
    </submittedName>
</protein>
<evidence type="ECO:0000313" key="2">
    <source>
        <dbReference type="Proteomes" id="UP000196877"/>
    </source>
</evidence>
<reference evidence="1 2" key="1">
    <citation type="submission" date="2017-06" db="EMBL/GenBank/DDBJ databases">
        <title>Genome sequence of Bacillus sonorensis strain SRCM101395.</title>
        <authorList>
            <person name="Cho S.H."/>
        </authorList>
    </citation>
    <scope>NUCLEOTIDE SEQUENCE [LARGE SCALE GENOMIC DNA]</scope>
    <source>
        <strain evidence="1 2">SRCM101395</strain>
    </source>
</reference>
<dbReference type="Proteomes" id="UP000196877">
    <property type="component" value="Chromosome"/>
</dbReference>
<name>A0ABM6LIW4_9BACI</name>
<dbReference type="GeneID" id="92853324"/>
<proteinExistence type="predicted"/>
<accession>A0ABM6LIW4</accession>
<organism evidence="1 2">
    <name type="scientific">Bacillus sonorensis</name>
    <dbReference type="NCBI Taxonomy" id="119858"/>
    <lineage>
        <taxon>Bacteria</taxon>
        <taxon>Bacillati</taxon>
        <taxon>Bacillota</taxon>
        <taxon>Bacilli</taxon>
        <taxon>Bacillales</taxon>
        <taxon>Bacillaceae</taxon>
        <taxon>Bacillus</taxon>
    </lineage>
</organism>
<gene>
    <name evidence="1" type="ORF">S101395_02728</name>
</gene>
<evidence type="ECO:0000313" key="1">
    <source>
        <dbReference type="EMBL" id="ASB89235.1"/>
    </source>
</evidence>